<dbReference type="RefSeq" id="XP_014561009.1">
    <property type="nucleotide sequence ID" value="XM_014705523.1"/>
</dbReference>
<evidence type="ECO:0000313" key="2">
    <source>
        <dbReference type="Proteomes" id="UP000054337"/>
    </source>
</evidence>
<keyword evidence="2" id="KW-1185">Reference proteome</keyword>
<protein>
    <submittedName>
        <fullName evidence="1">Uncharacterized protein</fullName>
    </submittedName>
</protein>
<organism evidence="1 2">
    <name type="scientific">Bipolaris victoriae (strain FI3)</name>
    <name type="common">Victoria blight of oats agent</name>
    <name type="synonym">Cochliobolus victoriae</name>
    <dbReference type="NCBI Taxonomy" id="930091"/>
    <lineage>
        <taxon>Eukaryota</taxon>
        <taxon>Fungi</taxon>
        <taxon>Dikarya</taxon>
        <taxon>Ascomycota</taxon>
        <taxon>Pezizomycotina</taxon>
        <taxon>Dothideomycetes</taxon>
        <taxon>Pleosporomycetidae</taxon>
        <taxon>Pleosporales</taxon>
        <taxon>Pleosporineae</taxon>
        <taxon>Pleosporaceae</taxon>
        <taxon>Bipolaris</taxon>
    </lineage>
</organism>
<dbReference type="GeneID" id="26258714"/>
<proteinExistence type="predicted"/>
<gene>
    <name evidence="1" type="ORF">COCVIDRAFT_87622</name>
</gene>
<name>W7F630_BIPV3</name>
<evidence type="ECO:0000313" key="1">
    <source>
        <dbReference type="EMBL" id="EUN31417.1"/>
    </source>
</evidence>
<sequence>MEHITLSSILLQQAHLWVVHGGAARRFLPRTCCTGCLVFMCLHASGTEHSRTTCER</sequence>
<dbReference type="HOGENOM" id="CLU_3013869_0_0_1"/>
<dbReference type="EMBL" id="KI968699">
    <property type="protein sequence ID" value="EUN31417.1"/>
    <property type="molecule type" value="Genomic_DNA"/>
</dbReference>
<accession>W7F630</accession>
<reference evidence="1 2" key="1">
    <citation type="journal article" date="2013" name="PLoS Genet.">
        <title>Comparative genome structure, secondary metabolite, and effector coding capacity across Cochliobolus pathogens.</title>
        <authorList>
            <person name="Condon B.J."/>
            <person name="Leng Y."/>
            <person name="Wu D."/>
            <person name="Bushley K.E."/>
            <person name="Ohm R.A."/>
            <person name="Otillar R."/>
            <person name="Martin J."/>
            <person name="Schackwitz W."/>
            <person name="Grimwood J."/>
            <person name="MohdZainudin N."/>
            <person name="Xue C."/>
            <person name="Wang R."/>
            <person name="Manning V.A."/>
            <person name="Dhillon B."/>
            <person name="Tu Z.J."/>
            <person name="Steffenson B.J."/>
            <person name="Salamov A."/>
            <person name="Sun H."/>
            <person name="Lowry S."/>
            <person name="LaButti K."/>
            <person name="Han J."/>
            <person name="Copeland A."/>
            <person name="Lindquist E."/>
            <person name="Barry K."/>
            <person name="Schmutz J."/>
            <person name="Baker S.E."/>
            <person name="Ciuffetti L.M."/>
            <person name="Grigoriev I.V."/>
            <person name="Zhong S."/>
            <person name="Turgeon B.G."/>
        </authorList>
    </citation>
    <scope>NUCLEOTIDE SEQUENCE [LARGE SCALE GENOMIC DNA]</scope>
    <source>
        <strain evidence="1 2">FI3</strain>
    </source>
</reference>
<dbReference type="Proteomes" id="UP000054337">
    <property type="component" value="Unassembled WGS sequence"/>
</dbReference>
<dbReference type="AlphaFoldDB" id="W7F630"/>